<dbReference type="PANTHER" id="PTHR42697:SF1">
    <property type="entry name" value="ENDONUCLEASE 8"/>
    <property type="match status" value="1"/>
</dbReference>
<organism evidence="16 17">
    <name type="scientific">Micromonospora krabiensis</name>
    <dbReference type="NCBI Taxonomy" id="307121"/>
    <lineage>
        <taxon>Bacteria</taxon>
        <taxon>Bacillati</taxon>
        <taxon>Actinomycetota</taxon>
        <taxon>Actinomycetes</taxon>
        <taxon>Micromonosporales</taxon>
        <taxon>Micromonosporaceae</taxon>
        <taxon>Micromonospora</taxon>
    </lineage>
</organism>
<dbReference type="PROSITE" id="PS51068">
    <property type="entry name" value="FPG_CAT"/>
    <property type="match status" value="1"/>
</dbReference>
<keyword evidence="3" id="KW-0479">Metal-binding</keyword>
<dbReference type="InterPro" id="IPR000214">
    <property type="entry name" value="Znf_DNA_glyclase/AP_lyase"/>
</dbReference>
<accession>A0A1C3MYQ0</accession>
<dbReference type="GO" id="GO:0003684">
    <property type="term" value="F:damaged DNA binding"/>
    <property type="evidence" value="ECO:0007669"/>
    <property type="project" value="InterPro"/>
</dbReference>
<dbReference type="CDD" id="cd08970">
    <property type="entry name" value="AcNei1_N"/>
    <property type="match status" value="1"/>
</dbReference>
<dbReference type="OrthoDB" id="9800855at2"/>
<evidence type="ECO:0000259" key="15">
    <source>
        <dbReference type="PROSITE" id="PS51068"/>
    </source>
</evidence>
<dbReference type="GO" id="GO:0006284">
    <property type="term" value="P:base-excision repair"/>
    <property type="evidence" value="ECO:0007669"/>
    <property type="project" value="InterPro"/>
</dbReference>
<evidence type="ECO:0000256" key="8">
    <source>
        <dbReference type="ARBA" id="ARBA00023125"/>
    </source>
</evidence>
<feature type="domain" description="FPG-type" evidence="14">
    <location>
        <begin position="215"/>
        <end position="247"/>
    </location>
</feature>
<evidence type="ECO:0000259" key="14">
    <source>
        <dbReference type="PROSITE" id="PS51066"/>
    </source>
</evidence>
<reference evidence="17" key="1">
    <citation type="submission" date="2016-06" db="EMBL/GenBank/DDBJ databases">
        <authorList>
            <person name="Varghese N."/>
        </authorList>
    </citation>
    <scope>NUCLEOTIDE SEQUENCE [LARGE SCALE GENOMIC DNA]</scope>
    <source>
        <strain evidence="17">DSM 45344</strain>
    </source>
</reference>
<dbReference type="GO" id="GO:0008270">
    <property type="term" value="F:zinc ion binding"/>
    <property type="evidence" value="ECO:0007669"/>
    <property type="project" value="UniProtKB-KW"/>
</dbReference>
<keyword evidence="12" id="KW-0326">Glycosidase</keyword>
<evidence type="ECO:0000313" key="17">
    <source>
        <dbReference type="Proteomes" id="UP000199393"/>
    </source>
</evidence>
<evidence type="ECO:0000256" key="6">
    <source>
        <dbReference type="ARBA" id="ARBA00022801"/>
    </source>
</evidence>
<dbReference type="SMART" id="SM01232">
    <property type="entry name" value="H2TH"/>
    <property type="match status" value="1"/>
</dbReference>
<keyword evidence="16" id="KW-0540">Nuclease</keyword>
<keyword evidence="6" id="KW-0378">Hydrolase</keyword>
<keyword evidence="4" id="KW-0227">DNA damage</keyword>
<dbReference type="Pfam" id="PF06831">
    <property type="entry name" value="H2TH"/>
    <property type="match status" value="1"/>
</dbReference>
<dbReference type="SMART" id="SM00898">
    <property type="entry name" value="Fapy_DNA_glyco"/>
    <property type="match status" value="1"/>
</dbReference>
<evidence type="ECO:0000256" key="4">
    <source>
        <dbReference type="ARBA" id="ARBA00022763"/>
    </source>
</evidence>
<evidence type="ECO:0000256" key="7">
    <source>
        <dbReference type="ARBA" id="ARBA00022833"/>
    </source>
</evidence>
<evidence type="ECO:0000256" key="10">
    <source>
        <dbReference type="ARBA" id="ARBA00023239"/>
    </source>
</evidence>
<keyword evidence="8" id="KW-0238">DNA-binding</keyword>
<evidence type="ECO:0000256" key="5">
    <source>
        <dbReference type="ARBA" id="ARBA00022771"/>
    </source>
</evidence>
<protein>
    <recommendedName>
        <fullName evidence="2">DNA-(apurinic or apyrimidinic site) lyase</fullName>
        <ecNumber evidence="2">4.2.99.18</ecNumber>
    </recommendedName>
</protein>
<evidence type="ECO:0000256" key="11">
    <source>
        <dbReference type="ARBA" id="ARBA00023268"/>
    </source>
</evidence>
<gene>
    <name evidence="16" type="ORF">GA0070620_0939</name>
</gene>
<keyword evidence="16" id="KW-0255">Endonuclease</keyword>
<dbReference type="InterPro" id="IPR035937">
    <property type="entry name" value="FPG_N"/>
</dbReference>
<keyword evidence="7" id="KW-0862">Zinc</keyword>
<dbReference type="Gene3D" id="1.10.8.50">
    <property type="match status" value="1"/>
</dbReference>
<proteinExistence type="inferred from homology"/>
<dbReference type="InterPro" id="IPR010979">
    <property type="entry name" value="Ribosomal_uS13-like_H2TH"/>
</dbReference>
<name>A0A1C3MYQ0_9ACTN</name>
<evidence type="ECO:0000256" key="13">
    <source>
        <dbReference type="PROSITE-ProRule" id="PRU00391"/>
    </source>
</evidence>
<dbReference type="EC" id="4.2.99.18" evidence="2"/>
<sequence>MPEGHLIHRYAREQDAALAGRVPALSSPQGRFDPGPYAGRALRTVEAYGKHLLYHFDDSPTLHVHLGMRGLFLRHADPAVPPRGGVRLRLATDAVAYDLIAPIRCEPLPDDGVRALRASLGPDPLRADADAAEAVRRLAASSGAVGAAVLDQSVWAGIGNAWRAELLFLAGLDPDARRPGPEVARRLWDLAVRYLALGRDAGQVVSDPDLPDERWVYKRETCRRCGAPVRRWDLGARTAYACPVDQPAAN</sequence>
<evidence type="ECO:0000256" key="3">
    <source>
        <dbReference type="ARBA" id="ARBA00022723"/>
    </source>
</evidence>
<comment type="similarity">
    <text evidence="1">Belongs to the FPG family.</text>
</comment>
<dbReference type="RefSeq" id="WP_091588720.1">
    <property type="nucleotide sequence ID" value="NZ_JBHRWG010000007.1"/>
</dbReference>
<dbReference type="GO" id="GO:0000703">
    <property type="term" value="F:oxidized pyrimidine nucleobase lesion DNA N-glycosylase activity"/>
    <property type="evidence" value="ECO:0007669"/>
    <property type="project" value="TreeGrafter"/>
</dbReference>
<dbReference type="PATRIC" id="fig|307121.4.peg.967"/>
<dbReference type="Gene3D" id="3.20.190.10">
    <property type="entry name" value="MutM-like, N-terminal"/>
    <property type="match status" value="1"/>
</dbReference>
<dbReference type="GO" id="GO:0140078">
    <property type="term" value="F:class I DNA-(apurinic or apyrimidinic site) endonuclease activity"/>
    <property type="evidence" value="ECO:0007669"/>
    <property type="project" value="UniProtKB-EC"/>
</dbReference>
<keyword evidence="17" id="KW-1185">Reference proteome</keyword>
<keyword evidence="11" id="KW-0511">Multifunctional enzyme</keyword>
<dbReference type="AlphaFoldDB" id="A0A1C3MYQ0"/>
<dbReference type="InterPro" id="IPR012319">
    <property type="entry name" value="FPG_cat"/>
</dbReference>
<dbReference type="PROSITE" id="PS51066">
    <property type="entry name" value="ZF_FPG_2"/>
    <property type="match status" value="1"/>
</dbReference>
<dbReference type="SUPFAM" id="SSF46946">
    <property type="entry name" value="S13-like H2TH domain"/>
    <property type="match status" value="1"/>
</dbReference>
<evidence type="ECO:0000256" key="1">
    <source>
        <dbReference type="ARBA" id="ARBA00009409"/>
    </source>
</evidence>
<dbReference type="Pfam" id="PF01149">
    <property type="entry name" value="Fapy_DNA_glyco"/>
    <property type="match status" value="1"/>
</dbReference>
<keyword evidence="9" id="KW-0234">DNA repair</keyword>
<evidence type="ECO:0000256" key="9">
    <source>
        <dbReference type="ARBA" id="ARBA00023204"/>
    </source>
</evidence>
<evidence type="ECO:0000313" key="16">
    <source>
        <dbReference type="EMBL" id="SBV25463.1"/>
    </source>
</evidence>
<feature type="domain" description="Formamidopyrimidine-DNA glycosylase catalytic" evidence="15">
    <location>
        <begin position="2"/>
        <end position="72"/>
    </location>
</feature>
<dbReference type="SUPFAM" id="SSF81624">
    <property type="entry name" value="N-terminal domain of MutM-like DNA repair proteins"/>
    <property type="match status" value="1"/>
</dbReference>
<dbReference type="Proteomes" id="UP000199393">
    <property type="component" value="Chromosome I"/>
</dbReference>
<dbReference type="STRING" id="307121.GA0070620_0939"/>
<dbReference type="InterPro" id="IPR015886">
    <property type="entry name" value="H2TH_FPG"/>
</dbReference>
<dbReference type="PANTHER" id="PTHR42697">
    <property type="entry name" value="ENDONUCLEASE 8"/>
    <property type="match status" value="1"/>
</dbReference>
<keyword evidence="10" id="KW-0456">Lyase</keyword>
<evidence type="ECO:0000256" key="2">
    <source>
        <dbReference type="ARBA" id="ARBA00012720"/>
    </source>
</evidence>
<keyword evidence="5 13" id="KW-0863">Zinc-finger</keyword>
<evidence type="ECO:0000256" key="12">
    <source>
        <dbReference type="ARBA" id="ARBA00023295"/>
    </source>
</evidence>
<dbReference type="EMBL" id="LT598496">
    <property type="protein sequence ID" value="SBV25463.1"/>
    <property type="molecule type" value="Genomic_DNA"/>
</dbReference>
<dbReference type="SUPFAM" id="SSF57716">
    <property type="entry name" value="Glucocorticoid receptor-like (DNA-binding domain)"/>
    <property type="match status" value="1"/>
</dbReference>